<sequence>MEQELLRQIVIKIIQKITAHSVTELHPKPFPIGVSNRHIHLSKEDLELLFGHGHSLKCRRELSQPGQCVSFETVMLAGPKGCIEQVKVLGPVRKQTQIEISRGDAFKLGVNAPIRESGNLKGSGGITVIGPMGSVHLKEGAIIAQRHIHMTPLDAESYGVKDGQKAQVKYTGERGVIFDNVIVRVSDKFALEFHIDIDEANGAGIKHGEMAYLLFSGLSVVPNICDPIKSESTQKAIIEEPVGLVTEDTVRRAWKKKAVITVNKGVICTPLARDAIKELGVEVIWN</sequence>
<evidence type="ECO:0000256" key="1">
    <source>
        <dbReference type="ARBA" id="ARBA00001947"/>
    </source>
</evidence>
<comment type="catalytic activity">
    <reaction evidence="12">
        <text>propanoyl-CoA + phosphate = propanoyl phosphate + CoA</text>
        <dbReference type="Rhea" id="RHEA:28046"/>
        <dbReference type="ChEBI" id="CHEBI:43474"/>
        <dbReference type="ChEBI" id="CHEBI:57287"/>
        <dbReference type="ChEBI" id="CHEBI:57392"/>
        <dbReference type="ChEBI" id="CHEBI:58933"/>
        <dbReference type="EC" id="2.3.1.222"/>
    </reaction>
</comment>
<dbReference type="NCBIfam" id="NF011652">
    <property type="entry name" value="PRK15070.1"/>
    <property type="match status" value="1"/>
</dbReference>
<keyword evidence="5" id="KW-0808">Transferase</keyword>
<dbReference type="RefSeq" id="WP_341457390.1">
    <property type="nucleotide sequence ID" value="NZ_QPJT01000006.1"/>
</dbReference>
<keyword evidence="6" id="KW-0479">Metal-binding</keyword>
<dbReference type="PANTHER" id="PTHR39453:SF1">
    <property type="entry name" value="PHOSPHATE PROPANOYLTRANSFERASE"/>
    <property type="match status" value="1"/>
</dbReference>
<protein>
    <recommendedName>
        <fullName evidence="4">Phosphate propanoyltransferase</fullName>
        <ecNumber evidence="3">2.3.1.222</ecNumber>
    </recommendedName>
    <alternativeName>
        <fullName evidence="10">Phosphate acyltransferase PduL</fullName>
    </alternativeName>
    <alternativeName>
        <fullName evidence="9">Phosphotransacylase PduL</fullName>
    </alternativeName>
    <alternativeName>
        <fullName evidence="11">Propanediol utilization protein PduL</fullName>
    </alternativeName>
</protein>
<evidence type="ECO:0000256" key="11">
    <source>
        <dbReference type="ARBA" id="ARBA00033077"/>
    </source>
</evidence>
<evidence type="ECO:0000313" key="14">
    <source>
        <dbReference type="Proteomes" id="UP000253034"/>
    </source>
</evidence>
<comment type="cofactor">
    <cofactor evidence="1">
        <name>Zn(2+)</name>
        <dbReference type="ChEBI" id="CHEBI:29105"/>
    </cofactor>
</comment>
<evidence type="ECO:0000256" key="7">
    <source>
        <dbReference type="ARBA" id="ARBA00022833"/>
    </source>
</evidence>
<name>A0A369B910_9FIRM</name>
<dbReference type="GO" id="GO:0016747">
    <property type="term" value="F:acyltransferase activity, transferring groups other than amino-acyl groups"/>
    <property type="evidence" value="ECO:0007669"/>
    <property type="project" value="InterPro"/>
</dbReference>
<dbReference type="AlphaFoldDB" id="A0A369B910"/>
<gene>
    <name evidence="13" type="ORF">DFR58_106182</name>
</gene>
<evidence type="ECO:0000256" key="12">
    <source>
        <dbReference type="ARBA" id="ARBA00047589"/>
    </source>
</evidence>
<keyword evidence="8" id="KW-0012">Acyltransferase</keyword>
<dbReference type="PANTHER" id="PTHR39453">
    <property type="entry name" value="PHOSPHATE PROPANOYLTRANSFERASE"/>
    <property type="match status" value="1"/>
</dbReference>
<dbReference type="InterPro" id="IPR008300">
    <property type="entry name" value="PTAC"/>
</dbReference>
<comment type="similarity">
    <text evidence="2">Belongs to the PduL family.</text>
</comment>
<evidence type="ECO:0000256" key="9">
    <source>
        <dbReference type="ARBA" id="ARBA00030044"/>
    </source>
</evidence>
<keyword evidence="14" id="KW-1185">Reference proteome</keyword>
<organism evidence="13 14">
    <name type="scientific">Anaerobacterium chartisolvens</name>
    <dbReference type="NCBI Taxonomy" id="1297424"/>
    <lineage>
        <taxon>Bacteria</taxon>
        <taxon>Bacillati</taxon>
        <taxon>Bacillota</taxon>
        <taxon>Clostridia</taxon>
        <taxon>Eubacteriales</taxon>
        <taxon>Oscillospiraceae</taxon>
        <taxon>Anaerobacterium</taxon>
    </lineage>
</organism>
<evidence type="ECO:0000256" key="4">
    <source>
        <dbReference type="ARBA" id="ARBA00020837"/>
    </source>
</evidence>
<evidence type="ECO:0000256" key="6">
    <source>
        <dbReference type="ARBA" id="ARBA00022723"/>
    </source>
</evidence>
<accession>A0A369B910</accession>
<proteinExistence type="inferred from homology"/>
<reference evidence="13 14" key="1">
    <citation type="submission" date="2018-07" db="EMBL/GenBank/DDBJ databases">
        <title>Genomic Encyclopedia of Type Strains, Phase IV (KMG-IV): sequencing the most valuable type-strain genomes for metagenomic binning, comparative biology and taxonomic classification.</title>
        <authorList>
            <person name="Goeker M."/>
        </authorList>
    </citation>
    <scope>NUCLEOTIDE SEQUENCE [LARGE SCALE GENOMIC DNA]</scope>
    <source>
        <strain evidence="13 14">DSM 27016</strain>
    </source>
</reference>
<comment type="caution">
    <text evidence="13">The sequence shown here is derived from an EMBL/GenBank/DDBJ whole genome shotgun (WGS) entry which is preliminary data.</text>
</comment>
<evidence type="ECO:0000313" key="13">
    <source>
        <dbReference type="EMBL" id="RCX18013.1"/>
    </source>
</evidence>
<evidence type="ECO:0000256" key="8">
    <source>
        <dbReference type="ARBA" id="ARBA00023315"/>
    </source>
</evidence>
<keyword evidence="7" id="KW-0862">Zinc</keyword>
<dbReference type="GO" id="GO:0046872">
    <property type="term" value="F:metal ion binding"/>
    <property type="evidence" value="ECO:0007669"/>
    <property type="project" value="UniProtKB-KW"/>
</dbReference>
<dbReference type="Pfam" id="PF06130">
    <property type="entry name" value="PTAC"/>
    <property type="match status" value="1"/>
</dbReference>
<evidence type="ECO:0000256" key="2">
    <source>
        <dbReference type="ARBA" id="ARBA00007342"/>
    </source>
</evidence>
<dbReference type="EMBL" id="QPJT01000006">
    <property type="protein sequence ID" value="RCX18013.1"/>
    <property type="molecule type" value="Genomic_DNA"/>
</dbReference>
<evidence type="ECO:0000256" key="3">
    <source>
        <dbReference type="ARBA" id="ARBA00012206"/>
    </source>
</evidence>
<dbReference type="EC" id="2.3.1.222" evidence="3"/>
<evidence type="ECO:0000256" key="10">
    <source>
        <dbReference type="ARBA" id="ARBA00030939"/>
    </source>
</evidence>
<dbReference type="Proteomes" id="UP000253034">
    <property type="component" value="Unassembled WGS sequence"/>
</dbReference>
<evidence type="ECO:0000256" key="5">
    <source>
        <dbReference type="ARBA" id="ARBA00022679"/>
    </source>
</evidence>